<feature type="transmembrane region" description="Helical" evidence="9">
    <location>
        <begin position="110"/>
        <end position="143"/>
    </location>
</feature>
<dbReference type="InterPro" id="IPR050482">
    <property type="entry name" value="Sensor_HK_TwoCompSys"/>
</dbReference>
<dbReference type="Pfam" id="PF07730">
    <property type="entry name" value="HisKA_3"/>
    <property type="match status" value="1"/>
</dbReference>
<dbReference type="Proteomes" id="UP001231924">
    <property type="component" value="Unassembled WGS sequence"/>
</dbReference>
<feature type="transmembrane region" description="Helical" evidence="9">
    <location>
        <begin position="42"/>
        <end position="70"/>
    </location>
</feature>
<accession>A0ABT7M8I0</accession>
<dbReference type="EMBL" id="JASVWF010000002">
    <property type="protein sequence ID" value="MDL5156903.1"/>
    <property type="molecule type" value="Genomic_DNA"/>
</dbReference>
<keyword evidence="3" id="KW-0597">Phosphoprotein</keyword>
<keyword evidence="9" id="KW-1133">Transmembrane helix</keyword>
<keyword evidence="6 11" id="KW-0418">Kinase</keyword>
<evidence type="ECO:0000256" key="9">
    <source>
        <dbReference type="SAM" id="Phobius"/>
    </source>
</evidence>
<comment type="catalytic activity">
    <reaction evidence="1">
        <text>ATP + protein L-histidine = ADP + protein N-phospho-L-histidine.</text>
        <dbReference type="EC" id="2.7.13.3"/>
    </reaction>
</comment>
<evidence type="ECO:0000256" key="6">
    <source>
        <dbReference type="ARBA" id="ARBA00022777"/>
    </source>
</evidence>
<reference evidence="11 12" key="1">
    <citation type="submission" date="2023-06" db="EMBL/GenBank/DDBJ databases">
        <title>Actinomycetospora Odt1-22.</title>
        <authorList>
            <person name="Supong K."/>
        </authorList>
    </citation>
    <scope>NUCLEOTIDE SEQUENCE [LARGE SCALE GENOMIC DNA]</scope>
    <source>
        <strain evidence="11 12">Odt1-22</strain>
    </source>
</reference>
<dbReference type="SUPFAM" id="SSF55874">
    <property type="entry name" value="ATPase domain of HSP90 chaperone/DNA topoisomerase II/histidine kinase"/>
    <property type="match status" value="1"/>
</dbReference>
<feature type="transmembrane region" description="Helical" evidence="9">
    <location>
        <begin position="82"/>
        <end position="104"/>
    </location>
</feature>
<protein>
    <recommendedName>
        <fullName evidence="2">histidine kinase</fullName>
        <ecNumber evidence="2">2.7.13.3</ecNumber>
    </recommendedName>
</protein>
<dbReference type="GO" id="GO:0016301">
    <property type="term" value="F:kinase activity"/>
    <property type="evidence" value="ECO:0007669"/>
    <property type="project" value="UniProtKB-KW"/>
</dbReference>
<evidence type="ECO:0000256" key="1">
    <source>
        <dbReference type="ARBA" id="ARBA00000085"/>
    </source>
</evidence>
<comment type="caution">
    <text evidence="11">The sequence shown here is derived from an EMBL/GenBank/DDBJ whole genome shotgun (WGS) entry which is preliminary data.</text>
</comment>
<gene>
    <name evidence="11" type="ORF">QRT03_13125</name>
</gene>
<keyword evidence="5" id="KW-0547">Nucleotide-binding</keyword>
<evidence type="ECO:0000313" key="11">
    <source>
        <dbReference type="EMBL" id="MDL5156903.1"/>
    </source>
</evidence>
<sequence>MAESSPLRTWVLPGAAAAVTLAIAWPTAVPELGVGPAVALPLGLAAALPVAGIVAAPMPAWALSFVAALVVAGSVGEVPGDLWPVAVMHGIALLALLVAVVLAARWWEVLAATVATAALFGIGAGSWSWGLVIVPGLAVVAWLGRQLVTSRRQLAASEEASELERARRAVLEERARIARDLHDVVAHSMSMIVVRTETAAYRLPGLPDDARGELADIGAAARASLGEVRTLLGVLHDPAAEAARTPAPGLDDVDELLEGARRAGMALTVDRRGTDEPLGAAAGLSLHRILAESLANAARHAAGAPVEVVLDGGEAEVRLAVTNPSGEDAGPGSGIGVPGMRDRAAVVGGQLEAGPGPDGGWRVSAVLPREVP</sequence>
<dbReference type="RefSeq" id="WP_286053270.1">
    <property type="nucleotide sequence ID" value="NZ_JASVWF010000002.1"/>
</dbReference>
<proteinExistence type="predicted"/>
<keyword evidence="9" id="KW-0812">Transmembrane</keyword>
<evidence type="ECO:0000256" key="3">
    <source>
        <dbReference type="ARBA" id="ARBA00022553"/>
    </source>
</evidence>
<evidence type="ECO:0000256" key="2">
    <source>
        <dbReference type="ARBA" id="ARBA00012438"/>
    </source>
</evidence>
<organism evidence="11 12">
    <name type="scientific">Actinomycetospora termitidis</name>
    <dbReference type="NCBI Taxonomy" id="3053470"/>
    <lineage>
        <taxon>Bacteria</taxon>
        <taxon>Bacillati</taxon>
        <taxon>Actinomycetota</taxon>
        <taxon>Actinomycetes</taxon>
        <taxon>Pseudonocardiales</taxon>
        <taxon>Pseudonocardiaceae</taxon>
        <taxon>Actinomycetospora</taxon>
    </lineage>
</organism>
<keyword evidence="12" id="KW-1185">Reference proteome</keyword>
<keyword evidence="9" id="KW-0472">Membrane</keyword>
<keyword evidence="4" id="KW-0808">Transferase</keyword>
<dbReference type="InterPro" id="IPR011712">
    <property type="entry name" value="Sig_transdc_His_kin_sub3_dim/P"/>
</dbReference>
<dbReference type="InterPro" id="IPR036890">
    <property type="entry name" value="HATPase_C_sf"/>
</dbReference>
<evidence type="ECO:0000313" key="12">
    <source>
        <dbReference type="Proteomes" id="UP001231924"/>
    </source>
</evidence>
<dbReference type="CDD" id="cd16917">
    <property type="entry name" value="HATPase_UhpB-NarQ-NarX-like"/>
    <property type="match status" value="1"/>
</dbReference>
<dbReference type="Gene3D" id="1.20.5.1930">
    <property type="match status" value="1"/>
</dbReference>
<name>A0ABT7M8I0_9PSEU</name>
<keyword evidence="7" id="KW-0067">ATP-binding</keyword>
<keyword evidence="8" id="KW-0902">Two-component regulatory system</keyword>
<evidence type="ECO:0000256" key="4">
    <source>
        <dbReference type="ARBA" id="ARBA00022679"/>
    </source>
</evidence>
<dbReference type="EC" id="2.7.13.3" evidence="2"/>
<feature type="domain" description="Signal transduction histidine kinase subgroup 3 dimerisation and phosphoacceptor" evidence="10">
    <location>
        <begin position="173"/>
        <end position="239"/>
    </location>
</feature>
<dbReference type="PANTHER" id="PTHR24421:SF10">
    <property type="entry name" value="NITRATE_NITRITE SENSOR PROTEIN NARQ"/>
    <property type="match status" value="1"/>
</dbReference>
<evidence type="ECO:0000256" key="8">
    <source>
        <dbReference type="ARBA" id="ARBA00023012"/>
    </source>
</evidence>
<dbReference type="PANTHER" id="PTHR24421">
    <property type="entry name" value="NITRATE/NITRITE SENSOR PROTEIN NARX-RELATED"/>
    <property type="match status" value="1"/>
</dbReference>
<evidence type="ECO:0000256" key="7">
    <source>
        <dbReference type="ARBA" id="ARBA00022840"/>
    </source>
</evidence>
<evidence type="ECO:0000256" key="5">
    <source>
        <dbReference type="ARBA" id="ARBA00022741"/>
    </source>
</evidence>
<evidence type="ECO:0000259" key="10">
    <source>
        <dbReference type="Pfam" id="PF07730"/>
    </source>
</evidence>
<dbReference type="Gene3D" id="3.30.565.10">
    <property type="entry name" value="Histidine kinase-like ATPase, C-terminal domain"/>
    <property type="match status" value="1"/>
</dbReference>